<organism evidence="4 5">
    <name type="scientific">Actinia tenebrosa</name>
    <name type="common">Australian red waratah sea anemone</name>
    <dbReference type="NCBI Taxonomy" id="6105"/>
    <lineage>
        <taxon>Eukaryota</taxon>
        <taxon>Metazoa</taxon>
        <taxon>Cnidaria</taxon>
        <taxon>Anthozoa</taxon>
        <taxon>Hexacorallia</taxon>
        <taxon>Actiniaria</taxon>
        <taxon>Actiniidae</taxon>
        <taxon>Actinia</taxon>
    </lineage>
</organism>
<dbReference type="InterPro" id="IPR001254">
    <property type="entry name" value="Trypsin_dom"/>
</dbReference>
<dbReference type="GeneID" id="116289265"/>
<dbReference type="RefSeq" id="XP_031552020.1">
    <property type="nucleotide sequence ID" value="XM_031696160.1"/>
</dbReference>
<dbReference type="Gene3D" id="2.40.10.10">
    <property type="entry name" value="Trypsin-like serine proteases"/>
    <property type="match status" value="1"/>
</dbReference>
<name>A0A6P8HHG9_ACTTE</name>
<dbReference type="InterPro" id="IPR009003">
    <property type="entry name" value="Peptidase_S1_PA"/>
</dbReference>
<dbReference type="GO" id="GO:0006508">
    <property type="term" value="P:proteolysis"/>
    <property type="evidence" value="ECO:0007669"/>
    <property type="project" value="InterPro"/>
</dbReference>
<evidence type="ECO:0000256" key="2">
    <source>
        <dbReference type="SAM" id="SignalP"/>
    </source>
</evidence>
<dbReference type="InterPro" id="IPR018114">
    <property type="entry name" value="TRYPSIN_HIS"/>
</dbReference>
<accession>A0A6P8HHG9</accession>
<dbReference type="AlphaFoldDB" id="A0A6P8HHG9"/>
<dbReference type="InParanoid" id="A0A6P8HHG9"/>
<keyword evidence="2" id="KW-0732">Signal</keyword>
<dbReference type="Proteomes" id="UP000515163">
    <property type="component" value="Unplaced"/>
</dbReference>
<dbReference type="Pfam" id="PF00089">
    <property type="entry name" value="Trypsin"/>
    <property type="match status" value="1"/>
</dbReference>
<keyword evidence="4" id="KW-1185">Reference proteome</keyword>
<sequence length="185" mass="21386">MLKLVVFLVLLALVSQNNGRKKRYSVSIDDIDPYPFCGHRFLQHGTEFGNDLRKRRSLEQGKIEGKRIVGGTESKQGSWPWQLALLLNGTQFCSGSLISREWVVTASHCFHDSYSSTNPKFWTATLGEHKLQEKEVFEQVRGVERIILHPNYKSMFLEKIFDTPPDYDLGEFIYCFHIFICVHVT</sequence>
<dbReference type="PANTHER" id="PTHR24252:SF7">
    <property type="entry name" value="HYALIN"/>
    <property type="match status" value="1"/>
</dbReference>
<feature type="domain" description="Peptidase S1" evidence="3">
    <location>
        <begin position="68"/>
        <end position="185"/>
    </location>
</feature>
<dbReference type="GO" id="GO:0004252">
    <property type="term" value="F:serine-type endopeptidase activity"/>
    <property type="evidence" value="ECO:0007669"/>
    <property type="project" value="InterPro"/>
</dbReference>
<dbReference type="PROSITE" id="PS50240">
    <property type="entry name" value="TRYPSIN_DOM"/>
    <property type="match status" value="1"/>
</dbReference>
<dbReference type="KEGG" id="aten:116289265"/>
<dbReference type="FunFam" id="2.40.10.10:FF:000068">
    <property type="entry name" value="transmembrane protease serine 2"/>
    <property type="match status" value="1"/>
</dbReference>
<protein>
    <submittedName>
        <fullName evidence="5">Kallikrein 1-related peptidase b8-like</fullName>
    </submittedName>
</protein>
<dbReference type="OrthoDB" id="6380398at2759"/>
<proteinExistence type="predicted"/>
<feature type="signal peptide" evidence="2">
    <location>
        <begin position="1"/>
        <end position="19"/>
    </location>
</feature>
<evidence type="ECO:0000313" key="4">
    <source>
        <dbReference type="Proteomes" id="UP000515163"/>
    </source>
</evidence>
<dbReference type="PANTHER" id="PTHR24252">
    <property type="entry name" value="ACROSIN-RELATED"/>
    <property type="match status" value="1"/>
</dbReference>
<evidence type="ECO:0000256" key="1">
    <source>
        <dbReference type="ARBA" id="ARBA00023157"/>
    </source>
</evidence>
<dbReference type="PROSITE" id="PS00134">
    <property type="entry name" value="TRYPSIN_HIS"/>
    <property type="match status" value="1"/>
</dbReference>
<gene>
    <name evidence="5" type="primary">LOC116289265</name>
</gene>
<reference evidence="5" key="1">
    <citation type="submission" date="2025-08" db="UniProtKB">
        <authorList>
            <consortium name="RefSeq"/>
        </authorList>
    </citation>
    <scope>IDENTIFICATION</scope>
    <source>
        <tissue evidence="5">Tentacle</tissue>
    </source>
</reference>
<dbReference type="SUPFAM" id="SSF50494">
    <property type="entry name" value="Trypsin-like serine proteases"/>
    <property type="match status" value="1"/>
</dbReference>
<evidence type="ECO:0000259" key="3">
    <source>
        <dbReference type="PROSITE" id="PS50240"/>
    </source>
</evidence>
<keyword evidence="1" id="KW-1015">Disulfide bond</keyword>
<evidence type="ECO:0000313" key="5">
    <source>
        <dbReference type="RefSeq" id="XP_031552020.1"/>
    </source>
</evidence>
<dbReference type="InterPro" id="IPR043504">
    <property type="entry name" value="Peptidase_S1_PA_chymotrypsin"/>
</dbReference>
<feature type="chain" id="PRO_5028154248" evidence="2">
    <location>
        <begin position="20"/>
        <end position="185"/>
    </location>
</feature>